<accession>A0ACC5ZU15</accession>
<keyword evidence="2" id="KW-1185">Reference proteome</keyword>
<comment type="caution">
    <text evidence="1">The sequence shown here is derived from an EMBL/GenBank/DDBJ whole genome shotgun (WGS) entry which is preliminary data.</text>
</comment>
<proteinExistence type="predicted"/>
<organism evidence="1 2">
    <name type="scientific">Lutimaribacter degradans</name>
    <dbReference type="NCBI Taxonomy" id="2945989"/>
    <lineage>
        <taxon>Bacteria</taxon>
        <taxon>Pseudomonadati</taxon>
        <taxon>Pseudomonadota</taxon>
        <taxon>Alphaproteobacteria</taxon>
        <taxon>Rhodobacterales</taxon>
        <taxon>Roseobacteraceae</taxon>
        <taxon>Lutimaribacter</taxon>
    </lineage>
</organism>
<dbReference type="Proteomes" id="UP001203036">
    <property type="component" value="Unassembled WGS sequence"/>
</dbReference>
<evidence type="ECO:0000313" key="1">
    <source>
        <dbReference type="EMBL" id="MCM2561039.1"/>
    </source>
</evidence>
<protein>
    <submittedName>
        <fullName evidence="1">Phage tail tape measure protein</fullName>
    </submittedName>
</protein>
<name>A0ACC5ZU15_9RHOB</name>
<reference evidence="1" key="1">
    <citation type="submission" date="2022-06" db="EMBL/GenBank/DDBJ databases">
        <title>Lutimaribacter sp. EGI FJ00013, a novel bacterium isolated from a salt lake sediment enrichment.</title>
        <authorList>
            <person name="Gao L."/>
            <person name="Fang B.-Z."/>
            <person name="Li W.-J."/>
        </authorList>
    </citation>
    <scope>NUCLEOTIDE SEQUENCE</scope>
    <source>
        <strain evidence="1">EGI FJ00013</strain>
    </source>
</reference>
<sequence length="220" mass="23232">MTDFKELESFETQIEMLETSMAGAIGMAAGFEAEMRRIRSTFAATGQDVRTLERGMSRGLRRAFDGVVLDGMKLSDALKDVAQSMIGAAYSAAVRPVTDHFGTMLSQGVGALMSGILPFEKGGGFAQGRVMPFARGGVVGGPTHFRMRGGMGLMGEAGPEAIMPLSRAADGSLGVKAQPGGAPINVVMNIQSPDADSFRRSQSQIATQISRALGRAQRNR</sequence>
<gene>
    <name evidence="1" type="ORF">M8744_02665</name>
</gene>
<dbReference type="EMBL" id="JAMQGO010000001">
    <property type="protein sequence ID" value="MCM2561039.1"/>
    <property type="molecule type" value="Genomic_DNA"/>
</dbReference>
<evidence type="ECO:0000313" key="2">
    <source>
        <dbReference type="Proteomes" id="UP001203036"/>
    </source>
</evidence>